<dbReference type="GO" id="GO:0006633">
    <property type="term" value="P:fatty acid biosynthetic process"/>
    <property type="evidence" value="ECO:0007669"/>
    <property type="project" value="UniProtKB-KW"/>
</dbReference>
<dbReference type="NCBIfam" id="NF006829">
    <property type="entry name" value="PRK09352.1"/>
    <property type="match status" value="1"/>
</dbReference>
<dbReference type="InterPro" id="IPR004655">
    <property type="entry name" value="FabH"/>
</dbReference>
<evidence type="ECO:0000256" key="5">
    <source>
        <dbReference type="ARBA" id="ARBA00022516"/>
    </source>
</evidence>
<keyword evidence="10 13" id="KW-0012">Acyltransferase</keyword>
<evidence type="ECO:0000256" key="10">
    <source>
        <dbReference type="ARBA" id="ARBA00023315"/>
    </source>
</evidence>
<dbReference type="GO" id="GO:0033818">
    <property type="term" value="F:beta-ketoacyl-acyl-carrier-protein synthase III activity"/>
    <property type="evidence" value="ECO:0007669"/>
    <property type="project" value="UniProtKB-EC"/>
</dbReference>
<dbReference type="Pfam" id="PF08545">
    <property type="entry name" value="ACP_syn_III"/>
    <property type="match status" value="1"/>
</dbReference>
<dbReference type="Pfam" id="PF08541">
    <property type="entry name" value="ACP_syn_III_C"/>
    <property type="match status" value="1"/>
</dbReference>
<evidence type="ECO:0000256" key="3">
    <source>
        <dbReference type="ARBA" id="ARBA00012333"/>
    </source>
</evidence>
<evidence type="ECO:0000256" key="1">
    <source>
        <dbReference type="ARBA" id="ARBA00005194"/>
    </source>
</evidence>
<evidence type="ECO:0000259" key="11">
    <source>
        <dbReference type="Pfam" id="PF08541"/>
    </source>
</evidence>
<comment type="similarity">
    <text evidence="2">Belongs to the thiolase-like superfamily. FabH family.</text>
</comment>
<dbReference type="PANTHER" id="PTHR34069:SF2">
    <property type="entry name" value="BETA-KETOACYL-[ACYL-CARRIER-PROTEIN] SYNTHASE III"/>
    <property type="match status" value="1"/>
</dbReference>
<feature type="domain" description="Beta-ketoacyl-[acyl-carrier-protein] synthase III N-terminal" evidence="12">
    <location>
        <begin position="113"/>
        <end position="192"/>
    </location>
</feature>
<keyword evidence="8" id="KW-0443">Lipid metabolism</keyword>
<evidence type="ECO:0000313" key="13">
    <source>
        <dbReference type="EMBL" id="SFV54310.1"/>
    </source>
</evidence>
<evidence type="ECO:0000256" key="2">
    <source>
        <dbReference type="ARBA" id="ARBA00008642"/>
    </source>
</evidence>
<dbReference type="EC" id="2.3.1.180" evidence="3"/>
<reference evidence="13" key="1">
    <citation type="submission" date="2016-10" db="EMBL/GenBank/DDBJ databases">
        <authorList>
            <person name="de Groot N.N."/>
        </authorList>
    </citation>
    <scope>NUCLEOTIDE SEQUENCE</scope>
</reference>
<dbReference type="AlphaFoldDB" id="A0A1W1BL64"/>
<dbReference type="GO" id="GO:0044550">
    <property type="term" value="P:secondary metabolite biosynthetic process"/>
    <property type="evidence" value="ECO:0007669"/>
    <property type="project" value="TreeGrafter"/>
</dbReference>
<dbReference type="PANTHER" id="PTHR34069">
    <property type="entry name" value="3-OXOACYL-[ACYL-CARRIER-PROTEIN] SYNTHASE 3"/>
    <property type="match status" value="1"/>
</dbReference>
<dbReference type="FunFam" id="3.40.47.10:FF:000004">
    <property type="entry name" value="3-oxoacyl-[acyl-carrier-protein] synthase 3"/>
    <property type="match status" value="1"/>
</dbReference>
<dbReference type="SUPFAM" id="SSF53901">
    <property type="entry name" value="Thiolase-like"/>
    <property type="match status" value="1"/>
</dbReference>
<name>A0A1W1BL64_9ZZZZ</name>
<comment type="pathway">
    <text evidence="1">Lipid metabolism; fatty acid biosynthesis.</text>
</comment>
<dbReference type="InterPro" id="IPR013751">
    <property type="entry name" value="ACP_syn_III_N"/>
</dbReference>
<evidence type="ECO:0000259" key="12">
    <source>
        <dbReference type="Pfam" id="PF08545"/>
    </source>
</evidence>
<evidence type="ECO:0000256" key="8">
    <source>
        <dbReference type="ARBA" id="ARBA00023098"/>
    </source>
</evidence>
<keyword evidence="5" id="KW-0444">Lipid biosynthesis</keyword>
<keyword evidence="7" id="KW-0276">Fatty acid metabolism</keyword>
<dbReference type="Gene3D" id="3.40.47.10">
    <property type="match status" value="1"/>
</dbReference>
<dbReference type="InterPro" id="IPR013747">
    <property type="entry name" value="ACP_syn_III_C"/>
</dbReference>
<keyword evidence="4" id="KW-0963">Cytoplasm</keyword>
<feature type="domain" description="Beta-ketoacyl-[acyl-carrier-protein] synthase III C-terminal" evidence="11">
    <location>
        <begin position="244"/>
        <end position="331"/>
    </location>
</feature>
<protein>
    <recommendedName>
        <fullName evidence="3">beta-ketoacyl-[acyl-carrier-protein] synthase III</fullName>
        <ecNumber evidence="3">2.3.1.180</ecNumber>
    </recommendedName>
</protein>
<dbReference type="EMBL" id="FPHC01000032">
    <property type="protein sequence ID" value="SFV54310.1"/>
    <property type="molecule type" value="Genomic_DNA"/>
</dbReference>
<keyword evidence="9" id="KW-0275">Fatty acid biosynthesis</keyword>
<organism evidence="13">
    <name type="scientific">hydrothermal vent metagenome</name>
    <dbReference type="NCBI Taxonomy" id="652676"/>
    <lineage>
        <taxon>unclassified sequences</taxon>
        <taxon>metagenomes</taxon>
        <taxon>ecological metagenomes</taxon>
    </lineage>
</organism>
<dbReference type="HAMAP" id="MF_01815">
    <property type="entry name" value="FabH"/>
    <property type="match status" value="1"/>
</dbReference>
<proteinExistence type="inferred from homology"/>
<accession>A0A1W1BL64</accession>
<evidence type="ECO:0000256" key="9">
    <source>
        <dbReference type="ARBA" id="ARBA00023160"/>
    </source>
</evidence>
<dbReference type="InterPro" id="IPR016039">
    <property type="entry name" value="Thiolase-like"/>
</dbReference>
<evidence type="ECO:0000256" key="7">
    <source>
        <dbReference type="ARBA" id="ARBA00022832"/>
    </source>
</evidence>
<gene>
    <name evidence="13" type="ORF">MNB_SV-6-888</name>
</gene>
<sequence length="340" mass="36723">MSLSNPVYASFRSIGAYVPQKILSNSDLEKMVDTSDEWITKRTGIKERRIAAEDESTSDMGAKASQKAIERAGITNEDIDLVICATVTPDYFNMPSTACILSDKLGIRNVQAFDISAACSGFVYLLSLAKAFIESGMKKNILIVGAEKFSSIVDYSDRGTCILFGDGAGAAIISATHNKDEAMIDIHASADGAYADFLMTPAPGSVNPVSQSVIDEGLNFVQMKGNETFKLAVKTLTKDVKEILKKNEISSEDIPHFIPHQANYRIIKAVGDALKMREDQVVLTVGKYGNTSAASIPMAINDIYESGRLKYGELMLLDTFGGGLTWASALLPFAGKSIEE</sequence>
<evidence type="ECO:0000256" key="6">
    <source>
        <dbReference type="ARBA" id="ARBA00022679"/>
    </source>
</evidence>
<evidence type="ECO:0000256" key="4">
    <source>
        <dbReference type="ARBA" id="ARBA00022490"/>
    </source>
</evidence>
<dbReference type="NCBIfam" id="TIGR00747">
    <property type="entry name" value="fabH"/>
    <property type="match status" value="1"/>
</dbReference>
<keyword evidence="6 13" id="KW-0808">Transferase</keyword>
<dbReference type="CDD" id="cd00830">
    <property type="entry name" value="KAS_III"/>
    <property type="match status" value="1"/>
</dbReference>
<dbReference type="GO" id="GO:0004315">
    <property type="term" value="F:3-oxoacyl-[acyl-carrier-protein] synthase activity"/>
    <property type="evidence" value="ECO:0007669"/>
    <property type="project" value="InterPro"/>
</dbReference>